<evidence type="ECO:0000313" key="2">
    <source>
        <dbReference type="EMBL" id="KWT83010.1"/>
    </source>
</evidence>
<dbReference type="EMBL" id="LNQR01000080">
    <property type="protein sequence ID" value="KWT83010.1"/>
    <property type="molecule type" value="Genomic_DNA"/>
</dbReference>
<feature type="transmembrane region" description="Helical" evidence="1">
    <location>
        <begin position="95"/>
        <end position="112"/>
    </location>
</feature>
<dbReference type="Proteomes" id="UP000060487">
    <property type="component" value="Unassembled WGS sequence"/>
</dbReference>
<keyword evidence="1" id="KW-0812">Transmembrane</keyword>
<accession>A0ABR5SHU9</accession>
<feature type="transmembrane region" description="Helical" evidence="1">
    <location>
        <begin position="58"/>
        <end position="80"/>
    </location>
</feature>
<keyword evidence="3" id="KW-1185">Reference proteome</keyword>
<name>A0ABR5SHU9_9BACT</name>
<organism evidence="2 3">
    <name type="scientific">Candidatus Magnetominusculus xianensis</name>
    <dbReference type="NCBI Taxonomy" id="1748249"/>
    <lineage>
        <taxon>Bacteria</taxon>
        <taxon>Pseudomonadati</taxon>
        <taxon>Nitrospirota</taxon>
        <taxon>Nitrospiria</taxon>
        <taxon>Nitrospirales</taxon>
        <taxon>Nitrospiraceae</taxon>
        <taxon>Candidatus Magnetominusculus</taxon>
    </lineage>
</organism>
<gene>
    <name evidence="2" type="ORF">ASN18_2284</name>
</gene>
<keyword evidence="1" id="KW-0472">Membrane</keyword>
<evidence type="ECO:0000313" key="3">
    <source>
        <dbReference type="Proteomes" id="UP000060487"/>
    </source>
</evidence>
<proteinExistence type="predicted"/>
<comment type="caution">
    <text evidence="2">The sequence shown here is derived from an EMBL/GenBank/DDBJ whole genome shotgun (WGS) entry which is preliminary data.</text>
</comment>
<keyword evidence="1" id="KW-1133">Transmembrane helix</keyword>
<protein>
    <submittedName>
        <fullName evidence="2">Uncharacterized protein</fullName>
    </submittedName>
</protein>
<evidence type="ECO:0000256" key="1">
    <source>
        <dbReference type="SAM" id="Phobius"/>
    </source>
</evidence>
<dbReference type="RefSeq" id="WP_085052885.1">
    <property type="nucleotide sequence ID" value="NZ_LNQR01000080.1"/>
</dbReference>
<sequence>MNIFLKRDLFEQYLKDVDMMPIVKLGGRERKVLSEDEYSNANNKLARLLRRPSNHCKYTAYFIFCLFVLLCTDMFLMYYLPSYASGDSILTSNKYIILGLITPICFLILTLWREVTIFNIIFSVLANTAPDKAVLIISEIITLLLFKRD</sequence>
<reference evidence="2 3" key="1">
    <citation type="submission" date="2015-11" db="EMBL/GenBank/DDBJ databases">
        <authorList>
            <person name="Lin W."/>
        </authorList>
    </citation>
    <scope>NUCLEOTIDE SEQUENCE [LARGE SCALE GENOMIC DNA]</scope>
    <source>
        <strain evidence="2 3">HCH-1</strain>
    </source>
</reference>